<dbReference type="STRING" id="1888891.DSOL_2288"/>
<keyword evidence="5 7" id="KW-1133">Transmembrane helix</keyword>
<dbReference type="InterPro" id="IPR002656">
    <property type="entry name" value="Acyl_transf_3_dom"/>
</dbReference>
<evidence type="ECO:0000313" key="10">
    <source>
        <dbReference type="Proteomes" id="UP000186102"/>
    </source>
</evidence>
<keyword evidence="6 7" id="KW-0472">Membrane</keyword>
<evidence type="ECO:0000313" key="9">
    <source>
        <dbReference type="EMBL" id="OLN31792.1"/>
    </source>
</evidence>
<feature type="transmembrane region" description="Helical" evidence="7">
    <location>
        <begin position="197"/>
        <end position="214"/>
    </location>
</feature>
<dbReference type="Proteomes" id="UP000186102">
    <property type="component" value="Unassembled WGS sequence"/>
</dbReference>
<feature type="domain" description="Acyltransferase 3" evidence="8">
    <location>
        <begin position="15"/>
        <end position="350"/>
    </location>
</feature>
<feature type="transmembrane region" description="Helical" evidence="7">
    <location>
        <begin position="136"/>
        <end position="155"/>
    </location>
</feature>
<name>A0A1Q8QWS5_9FIRM</name>
<sequence length="378" mass="44030">MEDNRVDPTKLGTIKEIDYLRGFGVLAVIAIHTTGYFTEIPRFNTLVLINLWTDVFSQFAVPLFILISGFVLAKNYRSKFSLKTFYQKRIRSIIPQYLIFSVAYTAFNNWGVMRNNPLKANLVLLLKNIIHADASYHLWFFSIIIQLYIFYPLIIKIYTFFKQKNKAELLMAILLIVQILWMEGLHTPYFGTLKINFIAYLFYFGMGIYSGDHFEHLRNSGKSLTPIFLTISLALTLGASSFIIIGLTMGYRYTDIPAYFFIGPELIYPVLRISTFLLFFNLARNLVGQRNGLEKVISKLGNYSFGIYLIHIFFNQYAIKFLRNYTIDDTHWIFYPVVFGVTVILSYLAVRLMSYLPYSYYIIGHRSKPQSHRSIVRL</sequence>
<comment type="subcellular location">
    <subcellularLocation>
        <location evidence="1">Cell membrane</location>
        <topology evidence="1">Multi-pass membrane protein</topology>
    </subcellularLocation>
</comment>
<evidence type="ECO:0000256" key="3">
    <source>
        <dbReference type="ARBA" id="ARBA00022475"/>
    </source>
</evidence>
<dbReference type="AlphaFoldDB" id="A0A1Q8QWS5"/>
<comment type="caution">
    <text evidence="9">The sequence shown here is derived from an EMBL/GenBank/DDBJ whole genome shotgun (WGS) entry which is preliminary data.</text>
</comment>
<keyword evidence="10" id="KW-1185">Reference proteome</keyword>
<evidence type="ECO:0000259" key="8">
    <source>
        <dbReference type="Pfam" id="PF01757"/>
    </source>
</evidence>
<evidence type="ECO:0000256" key="2">
    <source>
        <dbReference type="ARBA" id="ARBA00007400"/>
    </source>
</evidence>
<evidence type="ECO:0000256" key="7">
    <source>
        <dbReference type="SAM" id="Phobius"/>
    </source>
</evidence>
<dbReference type="EMBL" id="MLBF01000014">
    <property type="protein sequence ID" value="OLN31792.1"/>
    <property type="molecule type" value="Genomic_DNA"/>
</dbReference>
<evidence type="ECO:0000256" key="1">
    <source>
        <dbReference type="ARBA" id="ARBA00004651"/>
    </source>
</evidence>
<feature type="transmembrane region" description="Helical" evidence="7">
    <location>
        <begin position="94"/>
        <end position="112"/>
    </location>
</feature>
<dbReference type="Pfam" id="PF01757">
    <property type="entry name" value="Acyl_transf_3"/>
    <property type="match status" value="1"/>
</dbReference>
<keyword evidence="3" id="KW-1003">Cell membrane</keyword>
<dbReference type="PANTHER" id="PTHR40074:SF2">
    <property type="entry name" value="O-ACETYLTRANSFERASE WECH"/>
    <property type="match status" value="1"/>
</dbReference>
<evidence type="ECO:0000256" key="5">
    <source>
        <dbReference type="ARBA" id="ARBA00022989"/>
    </source>
</evidence>
<dbReference type="RefSeq" id="WP_075364914.1">
    <property type="nucleotide sequence ID" value="NZ_MLBF01000014.1"/>
</dbReference>
<accession>A0A1Q8QWS5</accession>
<keyword evidence="4 7" id="KW-0812">Transmembrane</keyword>
<feature type="transmembrane region" description="Helical" evidence="7">
    <location>
        <begin position="49"/>
        <end position="73"/>
    </location>
</feature>
<feature type="transmembrane region" description="Helical" evidence="7">
    <location>
        <begin position="226"/>
        <end position="247"/>
    </location>
</feature>
<gene>
    <name evidence="9" type="ORF">DSOL_2288</name>
</gene>
<feature type="transmembrane region" description="Helical" evidence="7">
    <location>
        <begin position="259"/>
        <end position="280"/>
    </location>
</feature>
<dbReference type="PANTHER" id="PTHR40074">
    <property type="entry name" value="O-ACETYLTRANSFERASE WECH"/>
    <property type="match status" value="1"/>
</dbReference>
<evidence type="ECO:0000256" key="6">
    <source>
        <dbReference type="ARBA" id="ARBA00023136"/>
    </source>
</evidence>
<feature type="transmembrane region" description="Helical" evidence="7">
    <location>
        <begin position="331"/>
        <end position="350"/>
    </location>
</feature>
<proteinExistence type="inferred from homology"/>
<organism evidence="9 10">
    <name type="scientific">Desulfosporosinus metallidurans</name>
    <dbReference type="NCBI Taxonomy" id="1888891"/>
    <lineage>
        <taxon>Bacteria</taxon>
        <taxon>Bacillati</taxon>
        <taxon>Bacillota</taxon>
        <taxon>Clostridia</taxon>
        <taxon>Eubacteriales</taxon>
        <taxon>Desulfitobacteriaceae</taxon>
        <taxon>Desulfosporosinus</taxon>
    </lineage>
</organism>
<dbReference type="GO" id="GO:0005886">
    <property type="term" value="C:plasma membrane"/>
    <property type="evidence" value="ECO:0007669"/>
    <property type="project" value="UniProtKB-SubCell"/>
</dbReference>
<feature type="transmembrane region" description="Helical" evidence="7">
    <location>
        <begin position="300"/>
        <end position="319"/>
    </location>
</feature>
<protein>
    <submittedName>
        <fullName evidence="9">Integral membrane protein</fullName>
    </submittedName>
</protein>
<reference evidence="9 10" key="1">
    <citation type="submission" date="2016-09" db="EMBL/GenBank/DDBJ databases">
        <title>Complete genome of Desulfosporosinus sp. OL.</title>
        <authorList>
            <person name="Mardanov A."/>
            <person name="Beletsky A."/>
            <person name="Panova A."/>
            <person name="Karnachuk O."/>
            <person name="Ravin N."/>
        </authorList>
    </citation>
    <scope>NUCLEOTIDE SEQUENCE [LARGE SCALE GENOMIC DNA]</scope>
    <source>
        <strain evidence="9 10">OL</strain>
    </source>
</reference>
<feature type="transmembrane region" description="Helical" evidence="7">
    <location>
        <begin position="167"/>
        <end position="185"/>
    </location>
</feature>
<dbReference type="GO" id="GO:0016413">
    <property type="term" value="F:O-acetyltransferase activity"/>
    <property type="evidence" value="ECO:0007669"/>
    <property type="project" value="TreeGrafter"/>
</dbReference>
<dbReference type="GO" id="GO:0009246">
    <property type="term" value="P:enterobacterial common antigen biosynthetic process"/>
    <property type="evidence" value="ECO:0007669"/>
    <property type="project" value="TreeGrafter"/>
</dbReference>
<comment type="similarity">
    <text evidence="2">Belongs to the acyltransferase 3 family.</text>
</comment>
<dbReference type="OrthoDB" id="569695at2"/>
<evidence type="ECO:0000256" key="4">
    <source>
        <dbReference type="ARBA" id="ARBA00022692"/>
    </source>
</evidence>
<feature type="transmembrane region" description="Helical" evidence="7">
    <location>
        <begin position="20"/>
        <end position="37"/>
    </location>
</feature>